<evidence type="ECO:0000313" key="6">
    <source>
        <dbReference type="EMBL" id="AZF69789.1"/>
    </source>
</evidence>
<feature type="binding site" evidence="1">
    <location>
        <position position="84"/>
    </location>
    <ligand>
        <name>Mg(2+)</name>
        <dbReference type="ChEBI" id="CHEBI:18420"/>
        <label>1</label>
        <note>catalytic</note>
    </ligand>
</feature>
<dbReference type="InterPro" id="IPR000760">
    <property type="entry name" value="Inositol_monophosphatase-like"/>
</dbReference>
<dbReference type="EMBL" id="CP033235">
    <property type="protein sequence ID" value="AZF67169.1"/>
    <property type="molecule type" value="Genomic_DNA"/>
</dbReference>
<dbReference type="PRINTS" id="PR00377">
    <property type="entry name" value="IMPHPHTASES"/>
</dbReference>
<dbReference type="Proteomes" id="UP000282269">
    <property type="component" value="Chromosome"/>
</dbReference>
<evidence type="ECO:0000313" key="10">
    <source>
        <dbReference type="EMBL" id="AZF80243.1"/>
    </source>
</evidence>
<evidence type="ECO:0000313" key="19">
    <source>
        <dbReference type="Proteomes" id="UP000269431"/>
    </source>
</evidence>
<organism evidence="3 14">
    <name type="scientific">Saccharolobus solfataricus</name>
    <name type="common">Sulfolobus solfataricus</name>
    <dbReference type="NCBI Taxonomy" id="2287"/>
    <lineage>
        <taxon>Archaea</taxon>
        <taxon>Thermoproteota</taxon>
        <taxon>Thermoprotei</taxon>
        <taxon>Sulfolobales</taxon>
        <taxon>Sulfolobaceae</taxon>
        <taxon>Saccharolobus</taxon>
    </lineage>
</organism>
<dbReference type="EMBL" id="CP033237">
    <property type="protein sequence ID" value="AZF72409.1"/>
    <property type="molecule type" value="Genomic_DNA"/>
</dbReference>
<evidence type="ECO:0000313" key="20">
    <source>
        <dbReference type="Proteomes" id="UP000273194"/>
    </source>
</evidence>
<feature type="binding site" evidence="1">
    <location>
        <position position="82"/>
    </location>
    <ligand>
        <name>Mg(2+)</name>
        <dbReference type="ChEBI" id="CHEBI:18420"/>
        <label>1</label>
        <note>catalytic</note>
    </ligand>
</feature>
<evidence type="ECO:0000313" key="7">
    <source>
        <dbReference type="EMBL" id="AZF72409.1"/>
    </source>
</evidence>
<dbReference type="GO" id="GO:0008934">
    <property type="term" value="F:inositol monophosphate 1-phosphatase activity"/>
    <property type="evidence" value="ECO:0007669"/>
    <property type="project" value="TreeGrafter"/>
</dbReference>
<evidence type="ECO:0000313" key="24">
    <source>
        <dbReference type="Proteomes" id="UP000282269"/>
    </source>
</evidence>
<evidence type="ECO:0000313" key="12">
    <source>
        <dbReference type="EMBL" id="QPG49676.1"/>
    </source>
</evidence>
<evidence type="ECO:0000313" key="16">
    <source>
        <dbReference type="Proteomes" id="UP000033106"/>
    </source>
</evidence>
<reference evidence="12 25" key="6">
    <citation type="journal article" date="2020" name="Nat. Commun.">
        <title>The structures of two archaeal type IV pili illuminate evolutionary relationships.</title>
        <authorList>
            <person name="Wang F."/>
            <person name="Baquero D.P."/>
            <person name="Su Z."/>
            <person name="Beltran L.C."/>
            <person name="Prangishvili D."/>
            <person name="Krupovic M."/>
            <person name="Egelman E.H."/>
        </authorList>
    </citation>
    <scope>NUCLEOTIDE SEQUENCE [LARGE SCALE GENOMIC DNA]</scope>
    <source>
        <strain evidence="12 25">POZ149</strain>
    </source>
</reference>
<dbReference type="EMBL" id="CP033240">
    <property type="protein sequence ID" value="AZF80243.1"/>
    <property type="molecule type" value="Genomic_DNA"/>
</dbReference>
<dbReference type="GeneID" id="1453891"/>
<dbReference type="Proteomes" id="UP000269431">
    <property type="component" value="Chromosome"/>
</dbReference>
<dbReference type="EMBL" id="CP011056">
    <property type="protein sequence ID" value="AKA75356.1"/>
    <property type="molecule type" value="Genomic_DNA"/>
</dbReference>
<evidence type="ECO:0000313" key="2">
    <source>
        <dbReference type="EMBL" id="AKA72656.1"/>
    </source>
</evidence>
<feature type="binding site" evidence="1">
    <location>
        <position position="85"/>
    </location>
    <ligand>
        <name>Mg(2+)</name>
        <dbReference type="ChEBI" id="CHEBI:18420"/>
        <label>1</label>
        <note>catalytic</note>
    </ligand>
</feature>
<dbReference type="Proteomes" id="UP000033057">
    <property type="component" value="Chromosome"/>
</dbReference>
<dbReference type="RefSeq" id="WP_009989410.1">
    <property type="nucleotide sequence ID" value="NZ_CP011055.2"/>
</dbReference>
<evidence type="ECO:0000313" key="4">
    <source>
        <dbReference type="EMBL" id="AKA78048.1"/>
    </source>
</evidence>
<evidence type="ECO:0000313" key="25">
    <source>
        <dbReference type="Proteomes" id="UP000594632"/>
    </source>
</evidence>
<dbReference type="KEGG" id="ssol:SULB_0217"/>
<dbReference type="EMBL" id="CP011055">
    <property type="protein sequence ID" value="AKA72656.1"/>
    <property type="molecule type" value="Genomic_DNA"/>
</dbReference>
<dbReference type="OMA" id="YIICKEA"/>
<name>A0A0E3GUD0_SACSO</name>
<dbReference type="GeneID" id="44128139"/>
<keyword evidence="1" id="KW-0479">Metal-binding</keyword>
<dbReference type="Proteomes" id="UP000273194">
    <property type="component" value="Chromosome"/>
</dbReference>
<dbReference type="Proteomes" id="UP000076770">
    <property type="component" value="Chromosome i"/>
</dbReference>
<dbReference type="EMBL" id="LT549890">
    <property type="protein sequence ID" value="SAI86098.1"/>
    <property type="molecule type" value="Genomic_DNA"/>
</dbReference>
<reference evidence="17" key="3">
    <citation type="submission" date="2016-04" db="EMBL/GenBank/DDBJ databases">
        <authorList>
            <person name="Shah S.A."/>
            <person name="Garrett R.A."/>
        </authorList>
    </citation>
    <scope>NUCLEOTIDE SEQUENCE [LARGE SCALE GENOMIC DNA]</scope>
    <source>
        <strain evidence="17">ATCC 35091 / DSM 1616 / JCM 8930 / NBRC 15331 / P1</strain>
    </source>
</reference>
<evidence type="ECO:0000313" key="9">
    <source>
        <dbReference type="EMBL" id="AZF77636.1"/>
    </source>
</evidence>
<dbReference type="KEGG" id="ssof:SULC_0216"/>
<reference evidence="3" key="5">
    <citation type="submission" date="2018-10" db="EMBL/GenBank/DDBJ databases">
        <authorList>
            <person name="McCarthy S."/>
            <person name="Gradnigo J."/>
            <person name="Johnson T."/>
            <person name="Payne S."/>
            <person name="Lipzen A."/>
            <person name="Schackwitz W."/>
            <person name="Martin J."/>
            <person name="Moriyama E."/>
            <person name="Blum P."/>
        </authorList>
    </citation>
    <scope>NUCLEOTIDE SEQUENCE</scope>
    <source>
        <strain evidence="2">SARC-B</strain>
        <strain evidence="3">SARC-C</strain>
        <strain evidence="4">SULA</strain>
    </source>
</reference>
<accession>A0A0E3GUD0</accession>
<dbReference type="KEGG" id="ssoa:SULA_0216"/>
<dbReference type="GO" id="GO:0006020">
    <property type="term" value="P:inositol metabolic process"/>
    <property type="evidence" value="ECO:0007669"/>
    <property type="project" value="TreeGrafter"/>
</dbReference>
<reference evidence="13" key="2">
    <citation type="submission" date="2016-04" db="EMBL/GenBank/DDBJ databases">
        <authorList>
            <person name="Evans L.H."/>
            <person name="Alamgir A."/>
            <person name="Owens N."/>
            <person name="Weber N.D."/>
            <person name="Virtaneva K."/>
            <person name="Barbian K."/>
            <person name="Babar A."/>
            <person name="Rosenke K."/>
        </authorList>
    </citation>
    <scope>NUCLEOTIDE SEQUENCE</scope>
    <source>
        <strain evidence="13">P1</strain>
    </source>
</reference>
<proteinExistence type="predicted"/>
<dbReference type="PANTHER" id="PTHR20854:SF4">
    <property type="entry name" value="INOSITOL-1-MONOPHOSPHATASE-RELATED"/>
    <property type="match status" value="1"/>
</dbReference>
<evidence type="ECO:0000313" key="15">
    <source>
        <dbReference type="Proteomes" id="UP000033085"/>
    </source>
</evidence>
<dbReference type="Proteomes" id="UP000594632">
    <property type="component" value="Chromosome"/>
</dbReference>
<evidence type="ECO:0000313" key="8">
    <source>
        <dbReference type="EMBL" id="AZF75028.1"/>
    </source>
</evidence>
<dbReference type="Pfam" id="PF00459">
    <property type="entry name" value="Inositol_P"/>
    <property type="match status" value="1"/>
</dbReference>
<evidence type="ECO:0000313" key="23">
    <source>
        <dbReference type="Proteomes" id="UP000278715"/>
    </source>
</evidence>
<feature type="binding site" evidence="1">
    <location>
        <position position="211"/>
    </location>
    <ligand>
        <name>Mg(2+)</name>
        <dbReference type="ChEBI" id="CHEBI:18420"/>
        <label>1</label>
        <note>catalytic</note>
    </ligand>
</feature>
<evidence type="ECO:0000313" key="14">
    <source>
        <dbReference type="Proteomes" id="UP000033057"/>
    </source>
</evidence>
<keyword evidence="1" id="KW-0460">Magnesium</keyword>
<dbReference type="Proteomes" id="UP000275843">
    <property type="component" value="Chromosome"/>
</dbReference>
<evidence type="ECO:0000256" key="1">
    <source>
        <dbReference type="PIRSR" id="PIRSR600760-2"/>
    </source>
</evidence>
<evidence type="ECO:0000313" key="17">
    <source>
        <dbReference type="Proteomes" id="UP000076770"/>
    </source>
</evidence>
<dbReference type="Gene3D" id="3.30.540.10">
    <property type="entry name" value="Fructose-1,6-Bisphosphatase, subunit A, domain 1"/>
    <property type="match status" value="1"/>
</dbReference>
<dbReference type="AlphaFoldDB" id="A0A0E3GUD0"/>
<dbReference type="GO" id="GO:0007165">
    <property type="term" value="P:signal transduction"/>
    <property type="evidence" value="ECO:0007669"/>
    <property type="project" value="TreeGrafter"/>
</dbReference>
<dbReference type="EMBL" id="CP033238">
    <property type="protein sequence ID" value="AZF75028.1"/>
    <property type="molecule type" value="Genomic_DNA"/>
</dbReference>
<dbReference type="OrthoDB" id="58111at2157"/>
<evidence type="ECO:0000313" key="11">
    <source>
        <dbReference type="EMBL" id="AZF82851.1"/>
    </source>
</evidence>
<dbReference type="EMBL" id="CP033241">
    <property type="protein sequence ID" value="AZF82851.1"/>
    <property type="molecule type" value="Genomic_DNA"/>
</dbReference>
<dbReference type="EMBL" id="CP033236">
    <property type="protein sequence ID" value="AZF69789.1"/>
    <property type="molecule type" value="Genomic_DNA"/>
</dbReference>
<dbReference type="Proteomes" id="UP000033085">
    <property type="component" value="Chromosome"/>
</dbReference>
<gene>
    <name evidence="12" type="ORF">HFC64_07425</name>
    <name evidence="13" type="ORF">SSOP1_2544</name>
    <name evidence="4" type="ORF">SULA_0216</name>
    <name evidence="2" type="ORF">SULB_0217</name>
    <name evidence="3" type="ORF">SULC_0216</name>
    <name evidence="5" type="ORF">SULG_01095</name>
    <name evidence="6" type="ORF">SULH_01095</name>
    <name evidence="7" type="ORF">SULI_01095</name>
    <name evidence="8" type="ORF">SULM_01095</name>
    <name evidence="9" type="ORF">SULN_01095</name>
    <name evidence="10" type="ORF">SULO_01105</name>
    <name evidence="11" type="ORF">SULZ_01115</name>
</gene>
<dbReference type="Gene3D" id="3.40.190.80">
    <property type="match status" value="1"/>
</dbReference>
<sequence length="264" mass="29296">MINLLNKVAIDATRYLNEIKNEKDLDKVIGFHAGDTTRVIDKKSEEYIFQLLNDTGLKFKFVSEESGVRVPSNSYDYVALIDPLDGSNNFVLGVPWYSISVAIYGKSSNSLLDSLGGFVSHISIDKIYSYDTSSAYLNGNPLKAEIIGNSPSNVVITYFDERGIDKILKVLSALKGYKIRSFGSASLDMILTCMGKAKLYFDIRGKLRNVDIAASANFCKRLNSIPSTLNGKEISSGIDDIYKIDEIIVSRDQSLMKNLYSIFS</sequence>
<feature type="binding site" evidence="1">
    <location>
        <position position="64"/>
    </location>
    <ligand>
        <name>Mg(2+)</name>
        <dbReference type="ChEBI" id="CHEBI:18420"/>
        <label>1</label>
        <note>catalytic</note>
    </ligand>
</feature>
<evidence type="ECO:0000313" key="18">
    <source>
        <dbReference type="Proteomes" id="UP000267993"/>
    </source>
</evidence>
<comment type="cofactor">
    <cofactor evidence="1">
        <name>Mg(2+)</name>
        <dbReference type="ChEBI" id="CHEBI:18420"/>
    </cofactor>
</comment>
<dbReference type="Proteomes" id="UP000033106">
    <property type="component" value="Chromosome"/>
</dbReference>
<protein>
    <submittedName>
        <fullName evidence="3">Inositol monophosphatase</fullName>
    </submittedName>
</protein>
<evidence type="ECO:0000313" key="13">
    <source>
        <dbReference type="EMBL" id="SAI86098.1"/>
    </source>
</evidence>
<dbReference type="Proteomes" id="UP000278715">
    <property type="component" value="Chromosome"/>
</dbReference>
<evidence type="ECO:0000313" key="21">
    <source>
        <dbReference type="Proteomes" id="UP000273443"/>
    </source>
</evidence>
<evidence type="ECO:0000313" key="5">
    <source>
        <dbReference type="EMBL" id="AZF67169.1"/>
    </source>
</evidence>
<evidence type="ECO:0000313" key="22">
    <source>
        <dbReference type="Proteomes" id="UP000275843"/>
    </source>
</evidence>
<dbReference type="GO" id="GO:0046872">
    <property type="term" value="F:metal ion binding"/>
    <property type="evidence" value="ECO:0007669"/>
    <property type="project" value="UniProtKB-KW"/>
</dbReference>
<dbReference type="Proteomes" id="UP000273443">
    <property type="component" value="Chromosome"/>
</dbReference>
<dbReference type="EMBL" id="CP033239">
    <property type="protein sequence ID" value="AZF77636.1"/>
    <property type="molecule type" value="Genomic_DNA"/>
</dbReference>
<evidence type="ECO:0000313" key="3">
    <source>
        <dbReference type="EMBL" id="AKA75356.1"/>
    </source>
</evidence>
<dbReference type="PANTHER" id="PTHR20854">
    <property type="entry name" value="INOSITOL MONOPHOSPHATASE"/>
    <property type="match status" value="1"/>
</dbReference>
<reference evidence="18 19" key="4">
    <citation type="journal article" date="2018" name="Proc. Natl. Acad. Sci. U.S.A.">
        <title>Nonmutational mechanism of inheritance in the Archaeon Sulfolobus solfataricus.</title>
        <authorList>
            <person name="Payne S."/>
            <person name="McCarthy S."/>
            <person name="Johnson T."/>
            <person name="North E."/>
            <person name="Blum P."/>
        </authorList>
    </citation>
    <scope>NUCLEOTIDE SEQUENCE [LARGE SCALE GENOMIC DNA]</scope>
    <source>
        <strain evidence="6 18">SARC-H</strain>
        <strain evidence="7 22">SARC-I</strain>
        <strain evidence="9 23">SARC-N</strain>
        <strain evidence="10 24">SARC-O</strain>
        <strain evidence="11 19">SUL120</strain>
        <strain evidence="5 20">SULG</strain>
        <strain evidence="8 21">SULM</strain>
    </source>
</reference>
<dbReference type="EMBL" id="CP050869">
    <property type="protein sequence ID" value="QPG49676.1"/>
    <property type="molecule type" value="Genomic_DNA"/>
</dbReference>
<reference evidence="14 15" key="1">
    <citation type="journal article" date="2015" name="Genome Announc.">
        <title>Complete Genome Sequence of Sulfolobus solfataricus Strain 98/2 and Evolved Derivatives.</title>
        <authorList>
            <person name="McCarthy S."/>
            <person name="Gradnigo J."/>
            <person name="Johnson T."/>
            <person name="Payne S."/>
            <person name="Lipzen A."/>
            <person name="Martin J."/>
            <person name="Schackwitz W."/>
            <person name="Moriyama E."/>
            <person name="Blum P."/>
        </authorList>
    </citation>
    <scope>NUCLEOTIDE SEQUENCE [LARGE SCALE GENOMIC DNA]</scope>
    <source>
        <strain evidence="14">98/2 SULC</strain>
        <strain evidence="2">SARC-B</strain>
        <strain evidence="3">SARC-C</strain>
        <strain evidence="4 16">SULA</strain>
        <strain evidence="15">SULB</strain>
    </source>
</reference>
<dbReference type="EMBL" id="CP011057">
    <property type="protein sequence ID" value="AKA78048.1"/>
    <property type="molecule type" value="Genomic_DNA"/>
</dbReference>
<dbReference type="Proteomes" id="UP000267993">
    <property type="component" value="Chromosome"/>
</dbReference>
<dbReference type="SUPFAM" id="SSF56655">
    <property type="entry name" value="Carbohydrate phosphatase"/>
    <property type="match status" value="1"/>
</dbReference>
<dbReference type="CDD" id="cd01642">
    <property type="entry name" value="Arch_FBPase_2"/>
    <property type="match status" value="1"/>
</dbReference>